<protein>
    <recommendedName>
        <fullName evidence="4">CHAD domain-containing protein</fullName>
    </recommendedName>
</protein>
<dbReference type="Proteomes" id="UP000463975">
    <property type="component" value="Chromosome"/>
</dbReference>
<feature type="transmembrane region" description="Helical" evidence="1">
    <location>
        <begin position="136"/>
        <end position="157"/>
    </location>
</feature>
<keyword evidence="1" id="KW-0472">Membrane</keyword>
<name>A0A6P1NKT7_9PROT</name>
<keyword evidence="3" id="KW-1185">Reference proteome</keyword>
<dbReference type="RefSeq" id="WP_160619324.1">
    <property type="nucleotide sequence ID" value="NZ_CP047652.1"/>
</dbReference>
<reference evidence="2 3" key="1">
    <citation type="submission" date="2020-01" db="EMBL/GenBank/DDBJ databases">
        <title>Genome sequencing of strain KACC 21507.</title>
        <authorList>
            <person name="Heo J."/>
            <person name="Kim S.-J."/>
            <person name="Kim J.-S."/>
            <person name="Hong S.-B."/>
            <person name="Kwon S.-W."/>
        </authorList>
    </citation>
    <scope>NUCLEOTIDE SEQUENCE [LARGE SCALE GENOMIC DNA]</scope>
    <source>
        <strain evidence="2 3">KACC 21507</strain>
    </source>
</reference>
<evidence type="ECO:0000313" key="2">
    <source>
        <dbReference type="EMBL" id="QHI96252.1"/>
    </source>
</evidence>
<dbReference type="KEGG" id="bomb:GT348_08465"/>
<evidence type="ECO:0008006" key="4">
    <source>
        <dbReference type="Google" id="ProtNLM"/>
    </source>
</evidence>
<evidence type="ECO:0000256" key="1">
    <source>
        <dbReference type="SAM" id="Phobius"/>
    </source>
</evidence>
<organism evidence="2 3">
    <name type="scientific">Aristophania vespae</name>
    <dbReference type="NCBI Taxonomy" id="2697033"/>
    <lineage>
        <taxon>Bacteria</taxon>
        <taxon>Pseudomonadati</taxon>
        <taxon>Pseudomonadota</taxon>
        <taxon>Alphaproteobacteria</taxon>
        <taxon>Acetobacterales</taxon>
        <taxon>Acetobacteraceae</taxon>
        <taxon>Aristophania</taxon>
    </lineage>
</organism>
<accession>A0A6P1NKT7</accession>
<evidence type="ECO:0000313" key="3">
    <source>
        <dbReference type="Proteomes" id="UP000463975"/>
    </source>
</evidence>
<dbReference type="EMBL" id="CP047652">
    <property type="protein sequence ID" value="QHI96252.1"/>
    <property type="molecule type" value="Genomic_DNA"/>
</dbReference>
<keyword evidence="1" id="KW-0812">Transmembrane</keyword>
<dbReference type="AlphaFoldDB" id="A0A6P1NKT7"/>
<proteinExistence type="predicted"/>
<sequence length="281" mass="33104">MRPSLEKTIFPQKTLDTVFEHVLLDDVINLNASLSDEVIEADYTAEEIEASYDLCWQLLERGVDFEQFRSLIAKIAFTGSATEEERLAFKYARARFKHMRFACNNFDKRHRYPKLFHKVIILMGKMQDAFKNTQRFATLIYGLILWLILSPSCYWLIARELTDFRAESPAGLRAYHRRENQKLEKLFKKQNKLAAHDFHLMRKIISRRVAFNDTLRTIRPSPKLDRFSAYLATMNGIMGDMHDELVEKRYVDKQGYYKNSVPFPGDLAERIQCFLNKEKQV</sequence>
<gene>
    <name evidence="2" type="ORF">GT348_08465</name>
</gene>
<keyword evidence="1" id="KW-1133">Transmembrane helix</keyword>